<evidence type="ECO:0000259" key="2">
    <source>
        <dbReference type="Pfam" id="PF07786"/>
    </source>
</evidence>
<feature type="transmembrane region" description="Helical" evidence="1">
    <location>
        <begin position="190"/>
        <end position="209"/>
    </location>
</feature>
<name>U2T0C9_9ACTN</name>
<keyword evidence="4" id="KW-1185">Reference proteome</keyword>
<comment type="caution">
    <text evidence="3">The sequence shown here is derived from an EMBL/GenBank/DDBJ whole genome shotgun (WGS) entry which is preliminary data.</text>
</comment>
<organism evidence="3 4">
    <name type="scientific">Olsenella profusa F0195</name>
    <dbReference type="NCBI Taxonomy" id="1125712"/>
    <lineage>
        <taxon>Bacteria</taxon>
        <taxon>Bacillati</taxon>
        <taxon>Actinomycetota</taxon>
        <taxon>Coriobacteriia</taxon>
        <taxon>Coriobacteriales</taxon>
        <taxon>Atopobiaceae</taxon>
        <taxon>Olsenella</taxon>
    </lineage>
</organism>
<feature type="transmembrane region" description="Helical" evidence="1">
    <location>
        <begin position="102"/>
        <end position="120"/>
    </location>
</feature>
<keyword evidence="1" id="KW-1133">Transmembrane helix</keyword>
<dbReference type="Pfam" id="PF07786">
    <property type="entry name" value="HGSNAT_cat"/>
    <property type="match status" value="1"/>
</dbReference>
<dbReference type="PATRIC" id="fig|1125712.3.peg.2068"/>
<dbReference type="Proteomes" id="UP000016638">
    <property type="component" value="Unassembled WGS sequence"/>
</dbReference>
<evidence type="ECO:0000313" key="3">
    <source>
        <dbReference type="EMBL" id="ERL06514.1"/>
    </source>
</evidence>
<feature type="transmembrane region" description="Helical" evidence="1">
    <location>
        <begin position="79"/>
        <end position="96"/>
    </location>
</feature>
<dbReference type="eggNOG" id="COG3503">
    <property type="taxonomic scope" value="Bacteria"/>
</dbReference>
<protein>
    <submittedName>
        <fullName evidence="3">PF07786 family protein</fullName>
    </submittedName>
</protein>
<dbReference type="STRING" id="1125712.HMPREF1316_1302"/>
<reference evidence="3 4" key="1">
    <citation type="submission" date="2013-08" db="EMBL/GenBank/DDBJ databases">
        <authorList>
            <person name="Durkin A.S."/>
            <person name="Haft D.R."/>
            <person name="McCorrison J."/>
            <person name="Torralba M."/>
            <person name="Gillis M."/>
            <person name="Haft D.H."/>
            <person name="Methe B."/>
            <person name="Sutton G."/>
            <person name="Nelson K.E."/>
        </authorList>
    </citation>
    <scope>NUCLEOTIDE SEQUENCE [LARGE SCALE GENOMIC DNA]</scope>
    <source>
        <strain evidence="3 4">F0195</strain>
    </source>
</reference>
<feature type="domain" description="Heparan-alpha-glucosaminide N-acetyltransferase catalytic" evidence="2">
    <location>
        <begin position="10"/>
        <end position="240"/>
    </location>
</feature>
<accession>U2T0C9</accession>
<keyword evidence="1" id="KW-0812">Transmembrane</keyword>
<dbReference type="OrthoDB" id="9807591at2"/>
<feature type="transmembrane region" description="Helical" evidence="1">
    <location>
        <begin position="132"/>
        <end position="149"/>
    </location>
</feature>
<dbReference type="AlphaFoldDB" id="U2T0C9"/>
<proteinExistence type="predicted"/>
<evidence type="ECO:0000256" key="1">
    <source>
        <dbReference type="SAM" id="Phobius"/>
    </source>
</evidence>
<evidence type="ECO:0000313" key="4">
    <source>
        <dbReference type="Proteomes" id="UP000016638"/>
    </source>
</evidence>
<dbReference type="EMBL" id="AWEZ01000064">
    <property type="protein sequence ID" value="ERL06514.1"/>
    <property type="molecule type" value="Genomic_DNA"/>
</dbReference>
<feature type="transmembrane region" description="Helical" evidence="1">
    <location>
        <begin position="12"/>
        <end position="32"/>
    </location>
</feature>
<dbReference type="InterPro" id="IPR012429">
    <property type="entry name" value="HGSNAT_cat"/>
</dbReference>
<gene>
    <name evidence="3" type="ORF">HMPREF1316_1302</name>
</gene>
<keyword evidence="1" id="KW-0472">Membrane</keyword>
<sequence length="249" mass="27250">MAPQPRRSSRLRLIDTVRGCSVVSMVLFHLSYDLVTLRGRTLPLFHSPFEDVWRASIGWTFLFIAGMMCALSRDNYRRAGKYLVVAALIYGVTTIAAVDTPISFGIIFCMGASTLVAALLRSAGLLRGRRSWLCSIPLMALFLACLRVPQGLVGVGQFVLQLPRQLYATPYLAPLGFPGPHFASGDYYPLLPYSLLFLAGAGIGASLGAHGFPAFLHSVGLRPLEFVGRHALPIYVLHQPMLLLLSLFL</sequence>
<feature type="transmembrane region" description="Helical" evidence="1">
    <location>
        <begin position="52"/>
        <end position="72"/>
    </location>
</feature>